<feature type="domain" description="F-box" evidence="1">
    <location>
        <begin position="2"/>
        <end position="55"/>
    </location>
</feature>
<name>A0A8H6RKM6_9PEZI</name>
<dbReference type="EMBL" id="JABCIY010000091">
    <property type="protein sequence ID" value="KAF7193209.1"/>
    <property type="molecule type" value="Genomic_DNA"/>
</dbReference>
<dbReference type="InterPro" id="IPR001810">
    <property type="entry name" value="F-box_dom"/>
</dbReference>
<keyword evidence="3" id="KW-1185">Reference proteome</keyword>
<accession>A0A8H6RKM6</accession>
<evidence type="ECO:0000259" key="1">
    <source>
        <dbReference type="PROSITE" id="PS50181"/>
    </source>
</evidence>
<dbReference type="Proteomes" id="UP000660729">
    <property type="component" value="Unassembled WGS sequence"/>
</dbReference>
<comment type="caution">
    <text evidence="2">The sequence shown here is derived from an EMBL/GenBank/DDBJ whole genome shotgun (WGS) entry which is preliminary data.</text>
</comment>
<organism evidence="2 3">
    <name type="scientific">Pseudocercospora fuligena</name>
    <dbReference type="NCBI Taxonomy" id="685502"/>
    <lineage>
        <taxon>Eukaryota</taxon>
        <taxon>Fungi</taxon>
        <taxon>Dikarya</taxon>
        <taxon>Ascomycota</taxon>
        <taxon>Pezizomycotina</taxon>
        <taxon>Dothideomycetes</taxon>
        <taxon>Dothideomycetidae</taxon>
        <taxon>Mycosphaerellales</taxon>
        <taxon>Mycosphaerellaceae</taxon>
        <taxon>Pseudocercospora</taxon>
    </lineage>
</organism>
<reference evidence="2" key="1">
    <citation type="submission" date="2020-04" db="EMBL/GenBank/DDBJ databases">
        <title>Draft genome resource of the tomato pathogen Pseudocercospora fuligena.</title>
        <authorList>
            <person name="Zaccaron A."/>
        </authorList>
    </citation>
    <scope>NUCLEOTIDE SEQUENCE</scope>
    <source>
        <strain evidence="2">PF001</strain>
    </source>
</reference>
<dbReference type="OrthoDB" id="5348533at2759"/>
<dbReference type="AlphaFoldDB" id="A0A8H6RKM6"/>
<sequence>MPATMLDLPRELYLEITDYLNPEQKSTLARLSKDHYLAVQEPLYAHASINAWPKLVILVRTLMKPPIVSSLSAKQRLNWHKLSDQQLRERSIKTLKIILKSSLTKNATGSDLARMVGAISRGSPGVKIHLQLQGTWYTLLKQLQNLSLPDVVHLTMYLGYPTSEIDWRRGETEIDLWDLCFGGSVLPDLRQVEVDTKHASPEKRPTTLAEACKFSRGRYLGVMNKDECDTLYGLKNMESIRLNYNHLLESSVLESLFHSNIIPQNLAKVEITNCPSLHQTMDIAALSMLLHRGLRLLQHLKLHVQPLGSDPEYEETR</sequence>
<gene>
    <name evidence="2" type="ORF">HII31_05435</name>
</gene>
<proteinExistence type="predicted"/>
<protein>
    <recommendedName>
        <fullName evidence="1">F-box domain-containing protein</fullName>
    </recommendedName>
</protein>
<dbReference type="PROSITE" id="PS50181">
    <property type="entry name" value="FBOX"/>
    <property type="match status" value="1"/>
</dbReference>
<evidence type="ECO:0000313" key="2">
    <source>
        <dbReference type="EMBL" id="KAF7193209.1"/>
    </source>
</evidence>
<evidence type="ECO:0000313" key="3">
    <source>
        <dbReference type="Proteomes" id="UP000660729"/>
    </source>
</evidence>